<sequence length="328" mass="35988">ATAAQQQQQLAQELLAEVARPAGDASVGRRQVHWRRRQPAAQQLRDQLIAENAELRAEADRLRDEMIRLQMRNGVAQVPLLRRSRRRLPTVALRRLALPLRSPKQIPKPAAPQPLLLLLLLIKNRARLPDKAKDSGKPAESKKTAGKEPAAADGGLDVTRLDLRVGPHCVRREAPGRRCALRWKLSTLARSAANHCERAWLRMFHCRTAGPASRLPAEPEAGQNARHLQRRHDHSKPCRLARRLAPGDRVSVAGCPSPGRAASGRAAQSEEEDLEALKPHCLVDADGYAGFNGARWLVAGKGEVRAPSLKSAQISSSYHAAGTVLRAE</sequence>
<name>A0A1I8FGA7_9PLAT</name>
<evidence type="ECO:0000313" key="4">
    <source>
        <dbReference type="WBParaSite" id="maker-unitig_32849-snap-gene-0.3-mRNA-1"/>
    </source>
</evidence>
<evidence type="ECO:0000256" key="2">
    <source>
        <dbReference type="SAM" id="MobiDB-lite"/>
    </source>
</evidence>
<evidence type="ECO:0000256" key="1">
    <source>
        <dbReference type="SAM" id="Coils"/>
    </source>
</evidence>
<keyword evidence="1" id="KW-0175">Coiled coil</keyword>
<protein>
    <submittedName>
        <fullName evidence="4">MKLP1_Arf_bdg domain-containing protein</fullName>
    </submittedName>
</protein>
<accession>A0A1I8FGA7</accession>
<feature type="region of interest" description="Disordered" evidence="2">
    <location>
        <begin position="251"/>
        <end position="270"/>
    </location>
</feature>
<dbReference type="AlphaFoldDB" id="A0A1I8FGA7"/>
<dbReference type="Proteomes" id="UP000095280">
    <property type="component" value="Unplaced"/>
</dbReference>
<proteinExistence type="predicted"/>
<feature type="compositionally biased region" description="Basic and acidic residues" evidence="2">
    <location>
        <begin position="129"/>
        <end position="146"/>
    </location>
</feature>
<dbReference type="InterPro" id="IPR012340">
    <property type="entry name" value="NA-bd_OB-fold"/>
</dbReference>
<feature type="coiled-coil region" evidence="1">
    <location>
        <begin position="41"/>
        <end position="72"/>
    </location>
</feature>
<dbReference type="WBParaSite" id="maker-unitig_32849-snap-gene-0.3-mRNA-1">
    <property type="protein sequence ID" value="maker-unitig_32849-snap-gene-0.3-mRNA-1"/>
    <property type="gene ID" value="maker-unitig_32849-snap-gene-0.3"/>
</dbReference>
<evidence type="ECO:0000313" key="3">
    <source>
        <dbReference type="Proteomes" id="UP000095280"/>
    </source>
</evidence>
<keyword evidence="3" id="KW-1185">Reference proteome</keyword>
<dbReference type="Gene3D" id="2.40.50.140">
    <property type="entry name" value="Nucleic acid-binding proteins"/>
    <property type="match status" value="1"/>
</dbReference>
<reference evidence="4" key="1">
    <citation type="submission" date="2016-11" db="UniProtKB">
        <authorList>
            <consortium name="WormBaseParasite"/>
        </authorList>
    </citation>
    <scope>IDENTIFICATION</scope>
</reference>
<feature type="region of interest" description="Disordered" evidence="2">
    <location>
        <begin position="129"/>
        <end position="153"/>
    </location>
</feature>
<organism evidence="3 4">
    <name type="scientific">Macrostomum lignano</name>
    <dbReference type="NCBI Taxonomy" id="282301"/>
    <lineage>
        <taxon>Eukaryota</taxon>
        <taxon>Metazoa</taxon>
        <taxon>Spiralia</taxon>
        <taxon>Lophotrochozoa</taxon>
        <taxon>Platyhelminthes</taxon>
        <taxon>Rhabditophora</taxon>
        <taxon>Macrostomorpha</taxon>
        <taxon>Macrostomida</taxon>
        <taxon>Macrostomidae</taxon>
        <taxon>Macrostomum</taxon>
    </lineage>
</organism>